<proteinExistence type="predicted"/>
<name>A0AA36HBZ7_CYLNA</name>
<organism evidence="2 3">
    <name type="scientific">Cylicocyclus nassatus</name>
    <name type="common">Nematode worm</name>
    <dbReference type="NCBI Taxonomy" id="53992"/>
    <lineage>
        <taxon>Eukaryota</taxon>
        <taxon>Metazoa</taxon>
        <taxon>Ecdysozoa</taxon>
        <taxon>Nematoda</taxon>
        <taxon>Chromadorea</taxon>
        <taxon>Rhabditida</taxon>
        <taxon>Rhabditina</taxon>
        <taxon>Rhabditomorpha</taxon>
        <taxon>Strongyloidea</taxon>
        <taxon>Strongylidae</taxon>
        <taxon>Cylicocyclus</taxon>
    </lineage>
</organism>
<dbReference type="AlphaFoldDB" id="A0AA36HBZ7"/>
<evidence type="ECO:0000256" key="1">
    <source>
        <dbReference type="SAM" id="SignalP"/>
    </source>
</evidence>
<feature type="signal peptide" evidence="1">
    <location>
        <begin position="1"/>
        <end position="17"/>
    </location>
</feature>
<reference evidence="2" key="1">
    <citation type="submission" date="2023-07" db="EMBL/GenBank/DDBJ databases">
        <authorList>
            <consortium name="CYATHOMIX"/>
        </authorList>
    </citation>
    <scope>NUCLEOTIDE SEQUENCE</scope>
    <source>
        <strain evidence="2">N/A</strain>
    </source>
</reference>
<feature type="chain" id="PRO_5041205653" evidence="1">
    <location>
        <begin position="18"/>
        <end position="155"/>
    </location>
</feature>
<dbReference type="Proteomes" id="UP001176961">
    <property type="component" value="Unassembled WGS sequence"/>
</dbReference>
<accession>A0AA36HBZ7</accession>
<protein>
    <submittedName>
        <fullName evidence="2">Uncharacterized protein</fullName>
    </submittedName>
</protein>
<evidence type="ECO:0000313" key="2">
    <source>
        <dbReference type="EMBL" id="CAJ0607440.1"/>
    </source>
</evidence>
<keyword evidence="3" id="KW-1185">Reference proteome</keyword>
<gene>
    <name evidence="2" type="ORF">CYNAS_LOCUS19423</name>
</gene>
<dbReference type="EMBL" id="CATQJL010000316">
    <property type="protein sequence ID" value="CAJ0607440.1"/>
    <property type="molecule type" value="Genomic_DNA"/>
</dbReference>
<comment type="caution">
    <text evidence="2">The sequence shown here is derived from an EMBL/GenBank/DDBJ whole genome shotgun (WGS) entry which is preliminary data.</text>
</comment>
<keyword evidence="1" id="KW-0732">Signal</keyword>
<sequence>MYFPVLVALSLVSYVSAVWPQKLKQDESAALDIVMRMSELTLKDLIYLMNLQFWGYVGDEILERAKDNKELYEKMLEFRARYDRLSQTAQAYVNEAFDMAMKHARSFNYDQYFKPELLAEARYLVMKIKNLEVYEELLEAFPNLEAEATAWDLLP</sequence>
<evidence type="ECO:0000313" key="3">
    <source>
        <dbReference type="Proteomes" id="UP001176961"/>
    </source>
</evidence>